<sequence length="164" mass="18256">MFGYGFADFFAKKAVDRIGNLKALIYSQLFAGVLTAIYFFRDASFPDLKPSNILIIVAFGFFNTVGYLALYRAFQIGKLSVVSPISSTFVVLAAVISFLFFGEIFSQTKIIALVLVVVGIVFTSVNLRELRNGIDISDLSKGVPEALLVFLIFGFYVPFWDRFI</sequence>
<comment type="subcellular location">
    <subcellularLocation>
        <location evidence="1">Membrane</location>
        <topology evidence="1">Multi-pass membrane protein</topology>
    </subcellularLocation>
</comment>
<evidence type="ECO:0000256" key="3">
    <source>
        <dbReference type="ARBA" id="ARBA00022692"/>
    </source>
</evidence>
<comment type="similarity">
    <text evidence="2">Belongs to the EamA transporter family.</text>
</comment>
<feature type="transmembrane region" description="Helical" evidence="6">
    <location>
        <begin position="52"/>
        <end position="70"/>
    </location>
</feature>
<gene>
    <name evidence="8" type="ORF">UW60_C0012G0036</name>
</gene>
<organism evidence="8 9">
    <name type="scientific">Candidatus Woesebacteria bacterium GW2011_GWA2_44_33</name>
    <dbReference type="NCBI Taxonomy" id="1618564"/>
    <lineage>
        <taxon>Bacteria</taxon>
        <taxon>Candidatus Woeseibacteriota</taxon>
    </lineage>
</organism>
<dbReference type="Proteomes" id="UP000034826">
    <property type="component" value="Unassembled WGS sequence"/>
</dbReference>
<dbReference type="InterPro" id="IPR050638">
    <property type="entry name" value="AA-Vitamin_Transporters"/>
</dbReference>
<evidence type="ECO:0000313" key="9">
    <source>
        <dbReference type="Proteomes" id="UP000034826"/>
    </source>
</evidence>
<dbReference type="InterPro" id="IPR000620">
    <property type="entry name" value="EamA_dom"/>
</dbReference>
<feature type="transmembrane region" description="Helical" evidence="6">
    <location>
        <begin position="139"/>
        <end position="159"/>
    </location>
</feature>
<dbReference type="PANTHER" id="PTHR32322:SF2">
    <property type="entry name" value="EAMA DOMAIN-CONTAINING PROTEIN"/>
    <property type="match status" value="1"/>
</dbReference>
<proteinExistence type="inferred from homology"/>
<reference evidence="8 9" key="1">
    <citation type="journal article" date="2015" name="Nature">
        <title>rRNA introns, odd ribosomes, and small enigmatic genomes across a large radiation of phyla.</title>
        <authorList>
            <person name="Brown C.T."/>
            <person name="Hug L.A."/>
            <person name="Thomas B.C."/>
            <person name="Sharon I."/>
            <person name="Castelle C.J."/>
            <person name="Singh A."/>
            <person name="Wilkins M.J."/>
            <person name="Williams K.H."/>
            <person name="Banfield J.F."/>
        </authorList>
    </citation>
    <scope>NUCLEOTIDE SEQUENCE [LARGE SCALE GENOMIC DNA]</scope>
</reference>
<dbReference type="SUPFAM" id="SSF103481">
    <property type="entry name" value="Multidrug resistance efflux transporter EmrE"/>
    <property type="match status" value="1"/>
</dbReference>
<evidence type="ECO:0000256" key="2">
    <source>
        <dbReference type="ARBA" id="ARBA00007362"/>
    </source>
</evidence>
<dbReference type="InterPro" id="IPR037185">
    <property type="entry name" value="EmrE-like"/>
</dbReference>
<accession>A0A0G1J7A2</accession>
<feature type="transmembrane region" description="Helical" evidence="6">
    <location>
        <begin position="82"/>
        <end position="104"/>
    </location>
</feature>
<dbReference type="GO" id="GO:0016020">
    <property type="term" value="C:membrane"/>
    <property type="evidence" value="ECO:0007669"/>
    <property type="project" value="UniProtKB-SubCell"/>
</dbReference>
<evidence type="ECO:0000313" key="8">
    <source>
        <dbReference type="EMBL" id="KKT67150.1"/>
    </source>
</evidence>
<evidence type="ECO:0000256" key="4">
    <source>
        <dbReference type="ARBA" id="ARBA00022989"/>
    </source>
</evidence>
<evidence type="ECO:0000256" key="1">
    <source>
        <dbReference type="ARBA" id="ARBA00004141"/>
    </source>
</evidence>
<feature type="transmembrane region" description="Helical" evidence="6">
    <location>
        <begin position="110"/>
        <end position="127"/>
    </location>
</feature>
<feature type="domain" description="EamA" evidence="7">
    <location>
        <begin position="1"/>
        <end position="124"/>
    </location>
</feature>
<protein>
    <recommendedName>
        <fullName evidence="7">EamA domain-containing protein</fullName>
    </recommendedName>
</protein>
<keyword evidence="5 6" id="KW-0472">Membrane</keyword>
<dbReference type="AlphaFoldDB" id="A0A0G1J7A2"/>
<evidence type="ECO:0000259" key="7">
    <source>
        <dbReference type="Pfam" id="PF00892"/>
    </source>
</evidence>
<comment type="caution">
    <text evidence="8">The sequence shown here is derived from an EMBL/GenBank/DDBJ whole genome shotgun (WGS) entry which is preliminary data.</text>
</comment>
<name>A0A0G1J7A2_9BACT</name>
<evidence type="ECO:0000256" key="6">
    <source>
        <dbReference type="SAM" id="Phobius"/>
    </source>
</evidence>
<dbReference type="Gene3D" id="1.10.3730.20">
    <property type="match status" value="1"/>
</dbReference>
<keyword evidence="4 6" id="KW-1133">Transmembrane helix</keyword>
<dbReference type="EMBL" id="LCIY01000012">
    <property type="protein sequence ID" value="KKT67150.1"/>
    <property type="molecule type" value="Genomic_DNA"/>
</dbReference>
<evidence type="ECO:0000256" key="5">
    <source>
        <dbReference type="ARBA" id="ARBA00023136"/>
    </source>
</evidence>
<feature type="transmembrane region" description="Helical" evidence="6">
    <location>
        <begin position="21"/>
        <end position="40"/>
    </location>
</feature>
<dbReference type="Pfam" id="PF00892">
    <property type="entry name" value="EamA"/>
    <property type="match status" value="1"/>
</dbReference>
<keyword evidence="3 6" id="KW-0812">Transmembrane</keyword>
<dbReference type="PANTHER" id="PTHR32322">
    <property type="entry name" value="INNER MEMBRANE TRANSPORTER"/>
    <property type="match status" value="1"/>
</dbReference>